<keyword evidence="1" id="KW-0732">Signal</keyword>
<dbReference type="AlphaFoldDB" id="A0A0G0Z3Z1"/>
<sequence>MKKFLLATIFFTIISIGFSTPSFAVTPTPTAEPLPINNTPCDGTVYPPNSTCYDKVENVENLGINPVDSNEALLSYPLSCISAPSITYRETFVGNISSPLGLPVLRNVTINTDVSAAQLGFLGPDSTTLNNTNPDKIAQKYLFNALFDRPGADPEAPRESFRTYWRMLDSLSQAQLKAYFIEKTTNHTFYYVGQDKKQHEVKVDTAWKNKLPVCLKTFGLEVNNFIIDCWKNGRYYDQYTKLGQDNPQVQEEYDALLPFNFDNARGYISSGLNVSEENIPYLKAIISGLKGDKTSLSSTPGLFDFYTPSWTNKNIAKYPTTPNEIFQYPLILLIAANPQLNDNCLTPTDGSSLSSPKTYPNNPTTTQNVVVSATPQLVSSTPDQCVCRDPNSYYCYAYYRCNSYSNNETSCNSSGGCNFIKGQNVYELTGTAVGKPITVFNNPYVTTLTDLVIGGKPLFPNASKFPLTETARQIINFVSDKILNPVQPSFYKMLLPDSASESASPKKLVSAPSVSTSATSEITSATVTVDGADTINRESNLAQDAMHLLQNCWLVPSDQQVSAKCGRKVTVPVGECALSAEPLTGSCSKDSFAQYAVGLTSPLTSFIPLVTSELSAVYAEAERETGVSCVILAAIHSMEAGNNACQSLISGRKIGDPEPDNGGATYSTLLETAIAAGEEFAGKLAFARGRLQNDLGRNPTGFEALTTAFSFYNGGGNSNCLSNPPASNYGSCPPLFKGEDDPYPLSRFDQRHATMYLRCLKDNDCSSAVLFTRPGAFSVALNYYNSLP</sequence>
<dbReference type="PATRIC" id="fig|1618378.3.peg.198"/>
<gene>
    <name evidence="2" type="ORF">UV06_C0001G0191</name>
</gene>
<evidence type="ECO:0008006" key="4">
    <source>
        <dbReference type="Google" id="ProtNLM"/>
    </source>
</evidence>
<name>A0A0G0Z3Z1_9BACT</name>
<comment type="caution">
    <text evidence="2">The sequence shown here is derived from an EMBL/GenBank/DDBJ whole genome shotgun (WGS) entry which is preliminary data.</text>
</comment>
<feature type="chain" id="PRO_5002535699" description="Transglycosylase SLT domain-containing protein" evidence="1">
    <location>
        <begin position="25"/>
        <end position="788"/>
    </location>
</feature>
<protein>
    <recommendedName>
        <fullName evidence="4">Transglycosylase SLT domain-containing protein</fullName>
    </recommendedName>
</protein>
<evidence type="ECO:0000313" key="2">
    <source>
        <dbReference type="EMBL" id="KKS43457.1"/>
    </source>
</evidence>
<dbReference type="Proteomes" id="UP000033854">
    <property type="component" value="Unassembled WGS sequence"/>
</dbReference>
<reference evidence="2 3" key="1">
    <citation type="journal article" date="2015" name="Nature">
        <title>rRNA introns, odd ribosomes, and small enigmatic genomes across a large radiation of phyla.</title>
        <authorList>
            <person name="Brown C.T."/>
            <person name="Hug L.A."/>
            <person name="Thomas B.C."/>
            <person name="Sharon I."/>
            <person name="Castelle C.J."/>
            <person name="Singh A."/>
            <person name="Wilkins M.J."/>
            <person name="Williams K.H."/>
            <person name="Banfield J.F."/>
        </authorList>
    </citation>
    <scope>NUCLEOTIDE SEQUENCE [LARGE SCALE GENOMIC DNA]</scope>
</reference>
<dbReference type="EMBL" id="LCDA01000001">
    <property type="protein sequence ID" value="KKS43457.1"/>
    <property type="molecule type" value="Genomic_DNA"/>
</dbReference>
<proteinExistence type="predicted"/>
<organism evidence="2 3">
    <name type="scientific">Candidatus Collierbacteria bacterium GW2011_GWA2_42_17</name>
    <dbReference type="NCBI Taxonomy" id="1618378"/>
    <lineage>
        <taxon>Bacteria</taxon>
        <taxon>Candidatus Collieribacteriota</taxon>
    </lineage>
</organism>
<evidence type="ECO:0000313" key="3">
    <source>
        <dbReference type="Proteomes" id="UP000033854"/>
    </source>
</evidence>
<accession>A0A0G0Z3Z1</accession>
<feature type="signal peptide" evidence="1">
    <location>
        <begin position="1"/>
        <end position="24"/>
    </location>
</feature>
<evidence type="ECO:0000256" key="1">
    <source>
        <dbReference type="SAM" id="SignalP"/>
    </source>
</evidence>